<evidence type="ECO:0000256" key="2">
    <source>
        <dbReference type="ARBA" id="ARBA00022729"/>
    </source>
</evidence>
<evidence type="ECO:0000256" key="5">
    <source>
        <dbReference type="ARBA" id="ARBA00023288"/>
    </source>
</evidence>
<organism evidence="6 7">
    <name type="scientific">Frankia casuarinae (strain DSM 45818 / CECT 9043 / HFP020203 / CcI3)</name>
    <dbReference type="NCBI Taxonomy" id="106370"/>
    <lineage>
        <taxon>Bacteria</taxon>
        <taxon>Bacillati</taxon>
        <taxon>Actinomycetota</taxon>
        <taxon>Actinomycetes</taxon>
        <taxon>Frankiales</taxon>
        <taxon>Frankiaceae</taxon>
        <taxon>Frankia</taxon>
    </lineage>
</organism>
<evidence type="ECO:0000313" key="7">
    <source>
        <dbReference type="Proteomes" id="UP000001937"/>
    </source>
</evidence>
<dbReference type="HOGENOM" id="CLU_133816_0_0_11"/>
<dbReference type="eggNOG" id="COG0515">
    <property type="taxonomic scope" value="Bacteria"/>
</dbReference>
<keyword evidence="5" id="KW-0449">Lipoprotein</keyword>
<reference evidence="6 7" key="1">
    <citation type="journal article" date="2007" name="Genome Res.">
        <title>Genome characteristics of facultatively symbiotic Frankia sp. strains reflect host range and host plant biogeography.</title>
        <authorList>
            <person name="Normand P."/>
            <person name="Lapierre P."/>
            <person name="Tisa L.S."/>
            <person name="Gogarten J.P."/>
            <person name="Alloisio N."/>
            <person name="Bagnarol E."/>
            <person name="Bassi C.A."/>
            <person name="Berry A.M."/>
            <person name="Bickhart D.M."/>
            <person name="Choisne N."/>
            <person name="Couloux A."/>
            <person name="Cournoyer B."/>
            <person name="Cruveiller S."/>
            <person name="Daubin V."/>
            <person name="Demange N."/>
            <person name="Francino M.P."/>
            <person name="Goltsman E."/>
            <person name="Huang Y."/>
            <person name="Kopp O.R."/>
            <person name="Labarre L."/>
            <person name="Lapidus A."/>
            <person name="Lavire C."/>
            <person name="Marechal J."/>
            <person name="Martinez M."/>
            <person name="Mastronunzio J.E."/>
            <person name="Mullin B.C."/>
            <person name="Niemann J."/>
            <person name="Pujic P."/>
            <person name="Rawnsley T."/>
            <person name="Rouy Z."/>
            <person name="Schenowitz C."/>
            <person name="Sellstedt A."/>
            <person name="Tavares F."/>
            <person name="Tomkins J.P."/>
            <person name="Vallenet D."/>
            <person name="Valverde C."/>
            <person name="Wall L.G."/>
            <person name="Wang Y."/>
            <person name="Medigue C."/>
            <person name="Benson D.R."/>
        </authorList>
    </citation>
    <scope>NUCLEOTIDE SEQUENCE [LARGE SCALE GENOMIC DNA]</scope>
    <source>
        <strain evidence="7">DSM 45818 / CECT 9043 / CcI3</strain>
    </source>
</reference>
<dbReference type="EMBL" id="CP000249">
    <property type="protein sequence ID" value="ABD12141.1"/>
    <property type="molecule type" value="Genomic_DNA"/>
</dbReference>
<dbReference type="KEGG" id="fra:Francci3_2782"/>
<evidence type="ECO:0000313" key="6">
    <source>
        <dbReference type="EMBL" id="ABD12141.1"/>
    </source>
</evidence>
<keyword evidence="3" id="KW-0472">Membrane</keyword>
<dbReference type="AlphaFoldDB" id="Q2J9A1"/>
<gene>
    <name evidence="6" type="ordered locus">Francci3_2782</name>
</gene>
<evidence type="ECO:0008006" key="8">
    <source>
        <dbReference type="Google" id="ProtNLM"/>
    </source>
</evidence>
<evidence type="ECO:0000256" key="4">
    <source>
        <dbReference type="ARBA" id="ARBA00023139"/>
    </source>
</evidence>
<evidence type="ECO:0000256" key="1">
    <source>
        <dbReference type="ARBA" id="ARBA00022475"/>
    </source>
</evidence>
<name>Q2J9A1_FRACC</name>
<keyword evidence="2" id="KW-0732">Signal</keyword>
<dbReference type="Proteomes" id="UP000001937">
    <property type="component" value="Chromosome"/>
</dbReference>
<accession>Q2J9A1</accession>
<keyword evidence="1" id="KW-1003">Cell membrane</keyword>
<dbReference type="InterPro" id="IPR025971">
    <property type="entry name" value="LppP/LprE"/>
</dbReference>
<dbReference type="STRING" id="106370.Francci3_2782"/>
<evidence type="ECO:0000256" key="3">
    <source>
        <dbReference type="ARBA" id="ARBA00023136"/>
    </source>
</evidence>
<protein>
    <recommendedName>
        <fullName evidence="8">LppP/LprE family lipoprotein</fullName>
    </recommendedName>
</protein>
<proteinExistence type="predicted"/>
<keyword evidence="7" id="KW-1185">Reference proteome</keyword>
<sequence length="181" mass="18834">MGRVGTEVGSARNLGGLMALRRGLAVSVMIGTFTLMGGIAGTASAASSTSGAPALGIANAAAVVRSAGYTPIVLGGYDRSNDLSVIVGLLSTSGDGHPQRAFFFHRGRFIGYDSPQPSATIRWIWSTDRVVALQYDLYRPSDPMCCPTAGGATVRYQWNGSSVVPLDPVPTANVSAARSRR</sequence>
<keyword evidence="4" id="KW-0564">Palmitate</keyword>
<dbReference type="Pfam" id="PF14041">
    <property type="entry name" value="Lipoprotein_21"/>
    <property type="match status" value="1"/>
</dbReference>